<dbReference type="PANTHER" id="PTHR10655">
    <property type="entry name" value="LYSOPHOSPHOLIPASE-RELATED"/>
    <property type="match status" value="1"/>
</dbReference>
<evidence type="ECO:0000256" key="2">
    <source>
        <dbReference type="ARBA" id="ARBA00012423"/>
    </source>
</evidence>
<dbReference type="EC" id="3.1.2.22" evidence="2"/>
<gene>
    <name evidence="5" type="primary">Lyplal1_0</name>
    <name evidence="5" type="ORF">g.48695</name>
</gene>
<dbReference type="GO" id="GO:0052689">
    <property type="term" value="F:carboxylic ester hydrolase activity"/>
    <property type="evidence" value="ECO:0007669"/>
    <property type="project" value="TreeGrafter"/>
</dbReference>
<dbReference type="AlphaFoldDB" id="A0A146KU20"/>
<name>A0A146KU20_LYGHE</name>
<dbReference type="InterPro" id="IPR003140">
    <property type="entry name" value="PLipase/COase/thioEstase"/>
</dbReference>
<evidence type="ECO:0000259" key="4">
    <source>
        <dbReference type="Pfam" id="PF02230"/>
    </source>
</evidence>
<dbReference type="Gene3D" id="3.40.50.1820">
    <property type="entry name" value="alpha/beta hydrolase"/>
    <property type="match status" value="1"/>
</dbReference>
<feature type="non-terminal residue" evidence="5">
    <location>
        <position position="1"/>
    </location>
</feature>
<comment type="similarity">
    <text evidence="1">Belongs to the AB hydrolase superfamily. AB hydrolase 2 family.</text>
</comment>
<dbReference type="InterPro" id="IPR050565">
    <property type="entry name" value="LYPA1-2/EST-like"/>
</dbReference>
<evidence type="ECO:0000313" key="5">
    <source>
        <dbReference type="EMBL" id="JAP98661.1"/>
    </source>
</evidence>
<organism evidence="5">
    <name type="scientific">Lygus hesperus</name>
    <name type="common">Western plant bug</name>
    <dbReference type="NCBI Taxonomy" id="30085"/>
    <lineage>
        <taxon>Eukaryota</taxon>
        <taxon>Metazoa</taxon>
        <taxon>Ecdysozoa</taxon>
        <taxon>Arthropoda</taxon>
        <taxon>Hexapoda</taxon>
        <taxon>Insecta</taxon>
        <taxon>Pterygota</taxon>
        <taxon>Neoptera</taxon>
        <taxon>Paraneoptera</taxon>
        <taxon>Hemiptera</taxon>
        <taxon>Heteroptera</taxon>
        <taxon>Panheteroptera</taxon>
        <taxon>Cimicomorpha</taxon>
        <taxon>Miridae</taxon>
        <taxon>Mirini</taxon>
        <taxon>Lygus</taxon>
    </lineage>
</organism>
<feature type="domain" description="Phospholipase/carboxylesterase/thioesterase" evidence="4">
    <location>
        <begin position="28"/>
        <end position="227"/>
    </location>
</feature>
<reference evidence="5" key="1">
    <citation type="journal article" date="2016" name="Gigascience">
        <title>De novo construction of an expanded transcriptome assembly for the western tarnished plant bug, Lygus hesperus.</title>
        <authorList>
            <person name="Tassone E.E."/>
            <person name="Geib S.M."/>
            <person name="Hall B."/>
            <person name="Fabrick J.A."/>
            <person name="Brent C.S."/>
            <person name="Hull J.J."/>
        </authorList>
    </citation>
    <scope>NUCLEOTIDE SEQUENCE</scope>
</reference>
<evidence type="ECO:0000256" key="3">
    <source>
        <dbReference type="ARBA" id="ARBA00022801"/>
    </source>
</evidence>
<accession>A0A146KU20</accession>
<proteinExistence type="inferred from homology"/>
<evidence type="ECO:0000256" key="1">
    <source>
        <dbReference type="ARBA" id="ARBA00006499"/>
    </source>
</evidence>
<protein>
    <recommendedName>
        <fullName evidence="2">palmitoyl-protein hydrolase</fullName>
        <ecNumber evidence="2">3.1.2.22</ecNumber>
    </recommendedName>
</protein>
<dbReference type="GO" id="GO:0008474">
    <property type="term" value="F:palmitoyl-(protein) hydrolase activity"/>
    <property type="evidence" value="ECO:0007669"/>
    <property type="project" value="UniProtKB-EC"/>
</dbReference>
<dbReference type="SUPFAM" id="SSF53474">
    <property type="entry name" value="alpha/beta-Hydrolases"/>
    <property type="match status" value="1"/>
</dbReference>
<sequence>WRGSNCASIIQTISMAPFVLEELHVLDQTSEKATAALIFLHGASQTGQVLLNNFKKYLGAEGHPYIKCYFPTAPERYLTIRDMRQRYWFDAVRTGIEPDEVSCCMKDADDVTDLLEKLICEIEESGIPRKRIIIGGTSQGGMVSIYAAYSRGIQVGGVFGIAASFPFFRQCTLISGSSTPMLSIYGQKDSFIMPSVMDKVWRLFRSKKIPLTVKSLPNLGHDMDIEYTRLLFEWLEKKYPEDD</sequence>
<dbReference type="GO" id="GO:0005737">
    <property type="term" value="C:cytoplasm"/>
    <property type="evidence" value="ECO:0007669"/>
    <property type="project" value="TreeGrafter"/>
</dbReference>
<dbReference type="PANTHER" id="PTHR10655:SF17">
    <property type="entry name" value="LYSOPHOSPHOLIPASE-LIKE PROTEIN 1"/>
    <property type="match status" value="1"/>
</dbReference>
<dbReference type="InterPro" id="IPR029058">
    <property type="entry name" value="AB_hydrolase_fold"/>
</dbReference>
<dbReference type="Pfam" id="PF02230">
    <property type="entry name" value="Abhydrolase_2"/>
    <property type="match status" value="1"/>
</dbReference>
<keyword evidence="3" id="KW-0378">Hydrolase</keyword>
<dbReference type="EMBL" id="GDHC01019967">
    <property type="protein sequence ID" value="JAP98661.1"/>
    <property type="molecule type" value="Transcribed_RNA"/>
</dbReference>